<accession>A0A1F8FN52</accession>
<protein>
    <recommendedName>
        <fullName evidence="1">Guanylate kinase-like domain-containing protein</fullName>
    </recommendedName>
</protein>
<reference evidence="2 3" key="1">
    <citation type="journal article" date="2016" name="Nat. Commun.">
        <title>Thousands of microbial genomes shed light on interconnected biogeochemical processes in an aquifer system.</title>
        <authorList>
            <person name="Anantharaman K."/>
            <person name="Brown C.T."/>
            <person name="Hug L.A."/>
            <person name="Sharon I."/>
            <person name="Castelle C.J."/>
            <person name="Probst A.J."/>
            <person name="Thomas B.C."/>
            <person name="Singh A."/>
            <person name="Wilkins M.J."/>
            <person name="Karaoz U."/>
            <person name="Brodie E.L."/>
            <person name="Williams K.H."/>
            <person name="Hubbard S.S."/>
            <person name="Banfield J.F."/>
        </authorList>
    </citation>
    <scope>NUCLEOTIDE SEQUENCE [LARGE SCALE GENOMIC DNA]</scope>
</reference>
<dbReference type="Gene3D" id="3.40.50.300">
    <property type="entry name" value="P-loop containing nucleotide triphosphate hydrolases"/>
    <property type="match status" value="1"/>
</dbReference>
<evidence type="ECO:0000313" key="3">
    <source>
        <dbReference type="Proteomes" id="UP000176581"/>
    </source>
</evidence>
<gene>
    <name evidence="2" type="ORF">A3J47_03155</name>
</gene>
<proteinExistence type="predicted"/>
<name>A0A1F8FN52_9BACT</name>
<dbReference type="EMBL" id="MGJV01000026">
    <property type="protein sequence ID" value="OGN14411.1"/>
    <property type="molecule type" value="Genomic_DNA"/>
</dbReference>
<dbReference type="Proteomes" id="UP000176581">
    <property type="component" value="Unassembled WGS sequence"/>
</dbReference>
<dbReference type="PROSITE" id="PS50052">
    <property type="entry name" value="GUANYLATE_KINASE_2"/>
    <property type="match status" value="1"/>
</dbReference>
<dbReference type="InterPro" id="IPR027417">
    <property type="entry name" value="P-loop_NTPase"/>
</dbReference>
<evidence type="ECO:0000259" key="1">
    <source>
        <dbReference type="PROSITE" id="PS50052"/>
    </source>
</evidence>
<organism evidence="2 3">
    <name type="scientific">Candidatus Yanofskybacteria bacterium RIFCSPHIGHO2_02_FULL_43_22</name>
    <dbReference type="NCBI Taxonomy" id="1802681"/>
    <lineage>
        <taxon>Bacteria</taxon>
        <taxon>Candidatus Yanofskyibacteriota</taxon>
    </lineage>
</organism>
<dbReference type="Pfam" id="PF00625">
    <property type="entry name" value="Guanylate_kin"/>
    <property type="match status" value="1"/>
</dbReference>
<comment type="caution">
    <text evidence="2">The sequence shown here is derived from an EMBL/GenBank/DDBJ whole genome shotgun (WGS) entry which is preliminary data.</text>
</comment>
<dbReference type="SUPFAM" id="SSF52540">
    <property type="entry name" value="P-loop containing nucleoside triphosphate hydrolases"/>
    <property type="match status" value="1"/>
</dbReference>
<feature type="domain" description="Guanylate kinase-like" evidence="1">
    <location>
        <begin position="1"/>
        <end position="154"/>
    </location>
</feature>
<dbReference type="InterPro" id="IPR008144">
    <property type="entry name" value="Guanylate_kin-like_dom"/>
</dbReference>
<dbReference type="InterPro" id="IPR008145">
    <property type="entry name" value="GK/Ca_channel_bsu"/>
</dbReference>
<sequence>MVQSETSRDARDSDLPGEYRCNVPEEEFLRIREKKRELWIETAHGNTYATLKVNVIKALLRKGLSFMNLLPVSVPKIRNYASGQVLSVFILPPGKEELRRRLQSRGESPEQIDRRMADCKKWEEEAIFSYIPYEFVRNEGTVAEAVEKMEQIIESKT</sequence>
<dbReference type="AlphaFoldDB" id="A0A1F8FN52"/>
<evidence type="ECO:0000313" key="2">
    <source>
        <dbReference type="EMBL" id="OGN14411.1"/>
    </source>
</evidence>